<dbReference type="InterPro" id="IPR012657">
    <property type="entry name" value="23S_rRNA-intervening_sequence"/>
</dbReference>
<dbReference type="NCBIfam" id="TIGR02436">
    <property type="entry name" value="four helix bundle protein"/>
    <property type="match status" value="1"/>
</dbReference>
<dbReference type="PANTHER" id="PTHR38471:SF2">
    <property type="entry name" value="FOUR HELIX BUNDLE PROTEIN"/>
    <property type="match status" value="1"/>
</dbReference>
<dbReference type="EMBL" id="CP000448">
    <property type="protein sequence ID" value="ABI68026.1"/>
    <property type="molecule type" value="Genomic_DNA"/>
</dbReference>
<gene>
    <name evidence="1" type="ordered locus">Swol_0702</name>
</gene>
<keyword evidence="2" id="KW-1185">Reference proteome</keyword>
<dbReference type="HOGENOM" id="CLU_129874_0_6_9"/>
<reference evidence="2" key="1">
    <citation type="journal article" date="2010" name="Environ. Microbiol.">
        <title>The genome of Syntrophomonas wolfei: new insights into syntrophic metabolism and biohydrogen production.</title>
        <authorList>
            <person name="Sieber J.R."/>
            <person name="Sims D.R."/>
            <person name="Han C."/>
            <person name="Kim E."/>
            <person name="Lykidis A."/>
            <person name="Lapidus A.L."/>
            <person name="McDonnald E."/>
            <person name="Rohlin L."/>
            <person name="Culley D.E."/>
            <person name="Gunsalus R."/>
            <person name="McInerney M.J."/>
        </authorList>
    </citation>
    <scope>NUCLEOTIDE SEQUENCE [LARGE SCALE GENOMIC DNA]</scope>
    <source>
        <strain evidence="2">DSM 2245B / Goettingen</strain>
    </source>
</reference>
<dbReference type="PANTHER" id="PTHR38471">
    <property type="entry name" value="FOUR HELIX BUNDLE PROTEIN"/>
    <property type="match status" value="1"/>
</dbReference>
<organism evidence="1 2">
    <name type="scientific">Syntrophomonas wolfei subsp. wolfei (strain DSM 2245B / Goettingen)</name>
    <dbReference type="NCBI Taxonomy" id="335541"/>
    <lineage>
        <taxon>Bacteria</taxon>
        <taxon>Bacillati</taxon>
        <taxon>Bacillota</taxon>
        <taxon>Clostridia</taxon>
        <taxon>Eubacteriales</taxon>
        <taxon>Syntrophomonadaceae</taxon>
        <taxon>Syntrophomonas</taxon>
    </lineage>
</organism>
<evidence type="ECO:0008006" key="3">
    <source>
        <dbReference type="Google" id="ProtNLM"/>
    </source>
</evidence>
<dbReference type="SUPFAM" id="SSF158446">
    <property type="entry name" value="IVS-encoded protein-like"/>
    <property type="match status" value="1"/>
</dbReference>
<dbReference type="STRING" id="335541.Swol_0702"/>
<dbReference type="Gene3D" id="1.20.1440.60">
    <property type="entry name" value="23S rRNA-intervening sequence"/>
    <property type="match status" value="1"/>
</dbReference>
<dbReference type="Pfam" id="PF05635">
    <property type="entry name" value="23S_rRNA_IVP"/>
    <property type="match status" value="1"/>
</dbReference>
<dbReference type="eggNOG" id="ENOG5032YWC">
    <property type="taxonomic scope" value="Bacteria"/>
</dbReference>
<dbReference type="InterPro" id="IPR036583">
    <property type="entry name" value="23S_rRNA_IVS_sf"/>
</dbReference>
<evidence type="ECO:0000313" key="2">
    <source>
        <dbReference type="Proteomes" id="UP000001968"/>
    </source>
</evidence>
<dbReference type="AlphaFoldDB" id="Q0AZ28"/>
<dbReference type="Proteomes" id="UP000001968">
    <property type="component" value="Chromosome"/>
</dbReference>
<accession>Q0AZ28</accession>
<name>Q0AZ28_SYNWW</name>
<sequence length="130" mass="15177">MVKQLLNYCSWRKDMFGFQKLEIYNLSKDIVKDNYRLIKKFPSEERFALVQQMSRAAVSIPSNIAEGTSRMSNKEKAHFINIAYGSLMELVCQMEISLEIGYIEQKEYDDFVKKSKNLAVKMSNFIRTIA</sequence>
<protein>
    <recommendedName>
        <fullName evidence="3">Four helix bundle protein</fullName>
    </recommendedName>
</protein>
<proteinExistence type="predicted"/>
<evidence type="ECO:0000313" key="1">
    <source>
        <dbReference type="EMBL" id="ABI68026.1"/>
    </source>
</evidence>
<dbReference type="CDD" id="cd16377">
    <property type="entry name" value="23S_rRNA_IVP_like"/>
    <property type="match status" value="1"/>
</dbReference>
<dbReference type="KEGG" id="swo:Swol_0702"/>